<keyword evidence="1" id="KW-0812">Transmembrane</keyword>
<evidence type="ECO:0008006" key="4">
    <source>
        <dbReference type="Google" id="ProtNLM"/>
    </source>
</evidence>
<dbReference type="PANTHER" id="PTHR36109:SF2">
    <property type="entry name" value="MEMBRANE PROTEIN"/>
    <property type="match status" value="1"/>
</dbReference>
<dbReference type="PANTHER" id="PTHR36109">
    <property type="entry name" value="MEMBRANE PROTEIN-RELATED"/>
    <property type="match status" value="1"/>
</dbReference>
<organism evidence="2 3">
    <name type="scientific">Luteibacter sahnii</name>
    <dbReference type="NCBI Taxonomy" id="3021977"/>
    <lineage>
        <taxon>Bacteria</taxon>
        <taxon>Pseudomonadati</taxon>
        <taxon>Pseudomonadota</taxon>
        <taxon>Gammaproteobacteria</taxon>
        <taxon>Lysobacterales</taxon>
        <taxon>Rhodanobacteraceae</taxon>
        <taxon>Luteibacter</taxon>
    </lineage>
</organism>
<proteinExistence type="predicted"/>
<name>A0ABT6BFC0_9GAMM</name>
<sequence length="165" mass="16495">MKTRRVYSTPDLAHARQGMSAARAAGVDDADLSLIARTDIELDAIPEGRKDDHTDFKPAAVRGLAEGGGAGLLAGLVAMAIPPLGVTLAGAVAAGAAGAVVGAWTNALMGASSPDPVRQTFEGQIASGRILLVVDADDDLGARADAAIVATGATPLPFDKPTALS</sequence>
<evidence type="ECO:0000313" key="3">
    <source>
        <dbReference type="Proteomes" id="UP001528850"/>
    </source>
</evidence>
<dbReference type="Proteomes" id="UP001528850">
    <property type="component" value="Unassembled WGS sequence"/>
</dbReference>
<evidence type="ECO:0000256" key="1">
    <source>
        <dbReference type="SAM" id="Phobius"/>
    </source>
</evidence>
<accession>A0ABT6BFC0</accession>
<feature type="transmembrane region" description="Helical" evidence="1">
    <location>
        <begin position="59"/>
        <end position="81"/>
    </location>
</feature>
<evidence type="ECO:0000313" key="2">
    <source>
        <dbReference type="EMBL" id="MDF4026548.1"/>
    </source>
</evidence>
<dbReference type="EMBL" id="JARJJS010000005">
    <property type="protein sequence ID" value="MDF4026548.1"/>
    <property type="molecule type" value="Genomic_DNA"/>
</dbReference>
<dbReference type="InterPro" id="IPR052948">
    <property type="entry name" value="Low_temp-induced_all0457"/>
</dbReference>
<protein>
    <recommendedName>
        <fullName evidence="4">DUF1269 domain-containing protein</fullName>
    </recommendedName>
</protein>
<comment type="caution">
    <text evidence="2">The sequence shown here is derived from an EMBL/GenBank/DDBJ whole genome shotgun (WGS) entry which is preliminary data.</text>
</comment>
<keyword evidence="3" id="KW-1185">Reference proteome</keyword>
<keyword evidence="1" id="KW-1133">Transmembrane helix</keyword>
<gene>
    <name evidence="2" type="ORF">P3W24_16370</name>
</gene>
<keyword evidence="1" id="KW-0472">Membrane</keyword>
<reference evidence="2 3" key="1">
    <citation type="journal article" date="2024" name="Curr. Microbiol.">
        <title>Luteibacter sahnii sp. nov., A Novel Yellow-Colored Xanthomonadin Pigment Producing Probiotic Bacterium from Healthy Rice Seed Microbiome.</title>
        <authorList>
            <person name="Jaiswal G."/>
            <person name="Rana R."/>
            <person name="Nayak P.K."/>
            <person name="Chouhan R."/>
            <person name="Gandhi S.G."/>
            <person name="Patel H.K."/>
            <person name="Patil P.B."/>
        </authorList>
    </citation>
    <scope>NUCLEOTIDE SEQUENCE [LARGE SCALE GENOMIC DNA]</scope>
    <source>
        <strain evidence="2 3">PPL201</strain>
    </source>
</reference>
<feature type="transmembrane region" description="Helical" evidence="1">
    <location>
        <begin position="87"/>
        <end position="109"/>
    </location>
</feature>